<dbReference type="InterPro" id="IPR000485">
    <property type="entry name" value="AsnC-type_HTH_dom"/>
</dbReference>
<dbReference type="GO" id="GO:0043565">
    <property type="term" value="F:sequence-specific DNA binding"/>
    <property type="evidence" value="ECO:0007669"/>
    <property type="project" value="InterPro"/>
</dbReference>
<keyword evidence="1" id="KW-0805">Transcription regulation</keyword>
<dbReference type="SUPFAM" id="SSF54909">
    <property type="entry name" value="Dimeric alpha+beta barrel"/>
    <property type="match status" value="1"/>
</dbReference>
<dbReference type="Pfam" id="PF13412">
    <property type="entry name" value="HTH_24"/>
    <property type="match status" value="1"/>
</dbReference>
<dbReference type="FunFam" id="1.10.10.10:FF:000186">
    <property type="entry name" value="AsnC family transcriptional regulator"/>
    <property type="match status" value="1"/>
</dbReference>
<dbReference type="AlphaFoldDB" id="A0A401ZKN9"/>
<dbReference type="OrthoDB" id="66249at2"/>
<keyword evidence="6" id="KW-1185">Reference proteome</keyword>
<dbReference type="Pfam" id="PF01037">
    <property type="entry name" value="AsnC_trans_reg"/>
    <property type="match status" value="1"/>
</dbReference>
<dbReference type="InterPro" id="IPR036388">
    <property type="entry name" value="WH-like_DNA-bd_sf"/>
</dbReference>
<gene>
    <name evidence="5" type="ORF">KDAU_47660</name>
</gene>
<comment type="caution">
    <text evidence="5">The sequence shown here is derived from an EMBL/GenBank/DDBJ whole genome shotgun (WGS) entry which is preliminary data.</text>
</comment>
<name>A0A401ZKN9_9CHLR</name>
<proteinExistence type="predicted"/>
<dbReference type="PROSITE" id="PS50956">
    <property type="entry name" value="HTH_ASNC_2"/>
    <property type="match status" value="1"/>
</dbReference>
<dbReference type="Gene3D" id="1.10.10.10">
    <property type="entry name" value="Winged helix-like DNA-binding domain superfamily/Winged helix DNA-binding domain"/>
    <property type="match status" value="1"/>
</dbReference>
<evidence type="ECO:0000313" key="6">
    <source>
        <dbReference type="Proteomes" id="UP000287224"/>
    </source>
</evidence>
<dbReference type="PRINTS" id="PR00033">
    <property type="entry name" value="HTHASNC"/>
</dbReference>
<keyword evidence="2" id="KW-0238">DNA-binding</keyword>
<dbReference type="EMBL" id="BIFQ01000001">
    <property type="protein sequence ID" value="GCE07437.1"/>
    <property type="molecule type" value="Genomic_DNA"/>
</dbReference>
<dbReference type="SUPFAM" id="SSF46785">
    <property type="entry name" value="Winged helix' DNA-binding domain"/>
    <property type="match status" value="1"/>
</dbReference>
<organism evidence="5 6">
    <name type="scientific">Dictyobacter aurantiacus</name>
    <dbReference type="NCBI Taxonomy" id="1936993"/>
    <lineage>
        <taxon>Bacteria</taxon>
        <taxon>Bacillati</taxon>
        <taxon>Chloroflexota</taxon>
        <taxon>Ktedonobacteria</taxon>
        <taxon>Ktedonobacterales</taxon>
        <taxon>Dictyobacteraceae</taxon>
        <taxon>Dictyobacter</taxon>
    </lineage>
</organism>
<dbReference type="PANTHER" id="PTHR30154">
    <property type="entry name" value="LEUCINE-RESPONSIVE REGULATORY PROTEIN"/>
    <property type="match status" value="1"/>
</dbReference>
<dbReference type="GO" id="GO:0005829">
    <property type="term" value="C:cytosol"/>
    <property type="evidence" value="ECO:0007669"/>
    <property type="project" value="TreeGrafter"/>
</dbReference>
<dbReference type="InterPro" id="IPR011008">
    <property type="entry name" value="Dimeric_a/b-barrel"/>
</dbReference>
<evidence type="ECO:0000259" key="4">
    <source>
        <dbReference type="PROSITE" id="PS50956"/>
    </source>
</evidence>
<dbReference type="CDD" id="cd00090">
    <property type="entry name" value="HTH_ARSR"/>
    <property type="match status" value="1"/>
</dbReference>
<evidence type="ECO:0000313" key="5">
    <source>
        <dbReference type="EMBL" id="GCE07437.1"/>
    </source>
</evidence>
<feature type="domain" description="HTH asnC-type" evidence="4">
    <location>
        <begin position="1"/>
        <end position="62"/>
    </location>
</feature>
<evidence type="ECO:0000256" key="1">
    <source>
        <dbReference type="ARBA" id="ARBA00023015"/>
    </source>
</evidence>
<dbReference type="GO" id="GO:0043200">
    <property type="term" value="P:response to amino acid"/>
    <property type="evidence" value="ECO:0007669"/>
    <property type="project" value="TreeGrafter"/>
</dbReference>
<dbReference type="PANTHER" id="PTHR30154:SF53">
    <property type="entry name" value="HTH-TYPE TRANSCRIPTIONAL REGULATOR LRPC"/>
    <property type="match status" value="1"/>
</dbReference>
<dbReference type="Proteomes" id="UP000287224">
    <property type="component" value="Unassembled WGS sequence"/>
</dbReference>
<evidence type="ECO:0000256" key="2">
    <source>
        <dbReference type="ARBA" id="ARBA00023125"/>
    </source>
</evidence>
<dbReference type="InterPro" id="IPR019887">
    <property type="entry name" value="Tscrpt_reg_AsnC/Lrp_C"/>
</dbReference>
<protein>
    <submittedName>
        <fullName evidence="5">AsnC family transcriptional regulator</fullName>
    </submittedName>
</protein>
<dbReference type="InterPro" id="IPR019888">
    <property type="entry name" value="Tscrpt_reg_AsnC-like"/>
</dbReference>
<dbReference type="Gene3D" id="3.30.70.920">
    <property type="match status" value="1"/>
</dbReference>
<accession>A0A401ZKN9</accession>
<dbReference type="InterPro" id="IPR036390">
    <property type="entry name" value="WH_DNA-bd_sf"/>
</dbReference>
<dbReference type="RefSeq" id="WP_126598698.1">
    <property type="nucleotide sequence ID" value="NZ_BIFQ01000001.1"/>
</dbReference>
<keyword evidence="3" id="KW-0804">Transcription</keyword>
<evidence type="ECO:0000256" key="3">
    <source>
        <dbReference type="ARBA" id="ARBA00023163"/>
    </source>
</evidence>
<reference evidence="6" key="1">
    <citation type="submission" date="2018-12" db="EMBL/GenBank/DDBJ databases">
        <title>Tengunoibacter tsumagoiensis gen. nov., sp. nov., Dictyobacter kobayashii sp. nov., D. alpinus sp. nov., and D. joshuensis sp. nov. and description of Dictyobacteraceae fam. nov. within the order Ktedonobacterales isolated from Tengu-no-mugimeshi.</title>
        <authorList>
            <person name="Wang C.M."/>
            <person name="Zheng Y."/>
            <person name="Sakai Y."/>
            <person name="Toyoda A."/>
            <person name="Minakuchi Y."/>
            <person name="Abe K."/>
            <person name="Yokota A."/>
            <person name="Yabe S."/>
        </authorList>
    </citation>
    <scope>NUCLEOTIDE SEQUENCE [LARGE SCALE GENOMIC DNA]</scope>
    <source>
        <strain evidence="6">S-27</strain>
    </source>
</reference>
<sequence length="154" mass="17245">MDAIDRKIVSLLRDNGRLSQETLAQRVHLSRPAVHERVKRLEEQGILRGYQALVDWEALGLPITAFIWVRTSGTQCHEVGQLLMRLGNQESIVEECHRVTGEWCMLLKVRVALPLALQALIDRIRAVPDVQATMTTLALSTLNARVSGDEEVLG</sequence>
<dbReference type="SMART" id="SM00344">
    <property type="entry name" value="HTH_ASNC"/>
    <property type="match status" value="1"/>
</dbReference>
<dbReference type="InterPro" id="IPR011991">
    <property type="entry name" value="ArsR-like_HTH"/>
</dbReference>